<dbReference type="AlphaFoldDB" id="A0A915PM10"/>
<keyword evidence="2" id="KW-1185">Reference proteome</keyword>
<dbReference type="WBParaSite" id="sdigi.contig253.g6711.t1">
    <property type="protein sequence ID" value="sdigi.contig253.g6711.t1"/>
    <property type="gene ID" value="sdigi.contig253.g6711"/>
</dbReference>
<proteinExistence type="predicted"/>
<accession>A0A915PM10</accession>
<organism evidence="2 3">
    <name type="scientific">Setaria digitata</name>
    <dbReference type="NCBI Taxonomy" id="48799"/>
    <lineage>
        <taxon>Eukaryota</taxon>
        <taxon>Metazoa</taxon>
        <taxon>Ecdysozoa</taxon>
        <taxon>Nematoda</taxon>
        <taxon>Chromadorea</taxon>
        <taxon>Rhabditida</taxon>
        <taxon>Spirurina</taxon>
        <taxon>Spiruromorpha</taxon>
        <taxon>Filarioidea</taxon>
        <taxon>Setariidae</taxon>
        <taxon>Setaria</taxon>
    </lineage>
</organism>
<evidence type="ECO:0000256" key="1">
    <source>
        <dbReference type="SAM" id="MobiDB-lite"/>
    </source>
</evidence>
<feature type="region of interest" description="Disordered" evidence="1">
    <location>
        <begin position="1"/>
        <end position="55"/>
    </location>
</feature>
<protein>
    <submittedName>
        <fullName evidence="3">Uncharacterized protein</fullName>
    </submittedName>
</protein>
<evidence type="ECO:0000313" key="2">
    <source>
        <dbReference type="Proteomes" id="UP000887581"/>
    </source>
</evidence>
<feature type="compositionally biased region" description="Basic and acidic residues" evidence="1">
    <location>
        <begin position="1"/>
        <end position="12"/>
    </location>
</feature>
<reference evidence="3" key="1">
    <citation type="submission" date="2022-11" db="UniProtKB">
        <authorList>
            <consortium name="WormBaseParasite"/>
        </authorList>
    </citation>
    <scope>IDENTIFICATION</scope>
</reference>
<evidence type="ECO:0000313" key="3">
    <source>
        <dbReference type="WBParaSite" id="sdigi.contig253.g6711.t1"/>
    </source>
</evidence>
<dbReference type="Proteomes" id="UP000887581">
    <property type="component" value="Unplaced"/>
</dbReference>
<sequence length="55" mass="6231">MQSRTEAVHDSADGLSGKNKGKRNRWRAADNTPEVLCRPIKNNQFTPPAMPRRII</sequence>
<name>A0A915PM10_9BILA</name>